<accession>A0A0E9TPF0</accession>
<feature type="region of interest" description="Disordered" evidence="1">
    <location>
        <begin position="1"/>
        <end position="31"/>
    </location>
</feature>
<evidence type="ECO:0000256" key="1">
    <source>
        <dbReference type="SAM" id="MobiDB-lite"/>
    </source>
</evidence>
<evidence type="ECO:0000313" key="2">
    <source>
        <dbReference type="EMBL" id="JAH54613.1"/>
    </source>
</evidence>
<dbReference type="EMBL" id="GBXM01053964">
    <property type="protein sequence ID" value="JAH54613.1"/>
    <property type="molecule type" value="Transcribed_RNA"/>
</dbReference>
<proteinExistence type="predicted"/>
<feature type="compositionally biased region" description="Basic and acidic residues" evidence="1">
    <location>
        <begin position="22"/>
        <end position="31"/>
    </location>
</feature>
<dbReference type="AlphaFoldDB" id="A0A0E9TPF0"/>
<name>A0A0E9TPF0_ANGAN</name>
<organism evidence="2">
    <name type="scientific">Anguilla anguilla</name>
    <name type="common">European freshwater eel</name>
    <name type="synonym">Muraena anguilla</name>
    <dbReference type="NCBI Taxonomy" id="7936"/>
    <lineage>
        <taxon>Eukaryota</taxon>
        <taxon>Metazoa</taxon>
        <taxon>Chordata</taxon>
        <taxon>Craniata</taxon>
        <taxon>Vertebrata</taxon>
        <taxon>Euteleostomi</taxon>
        <taxon>Actinopterygii</taxon>
        <taxon>Neopterygii</taxon>
        <taxon>Teleostei</taxon>
        <taxon>Anguilliformes</taxon>
        <taxon>Anguillidae</taxon>
        <taxon>Anguilla</taxon>
    </lineage>
</organism>
<reference evidence="2" key="2">
    <citation type="journal article" date="2015" name="Fish Shellfish Immunol.">
        <title>Early steps in the European eel (Anguilla anguilla)-Vibrio vulnificus interaction in the gills: Role of the RtxA13 toxin.</title>
        <authorList>
            <person name="Callol A."/>
            <person name="Pajuelo D."/>
            <person name="Ebbesson L."/>
            <person name="Teles M."/>
            <person name="MacKenzie S."/>
            <person name="Amaro C."/>
        </authorList>
    </citation>
    <scope>NUCLEOTIDE SEQUENCE</scope>
</reference>
<reference evidence="2" key="1">
    <citation type="submission" date="2014-11" db="EMBL/GenBank/DDBJ databases">
        <authorList>
            <person name="Amaro Gonzalez C."/>
        </authorList>
    </citation>
    <scope>NUCLEOTIDE SEQUENCE</scope>
</reference>
<protein>
    <submittedName>
        <fullName evidence="2">Uncharacterized protein</fullName>
    </submittedName>
</protein>
<sequence>MVVTPCTEREEWDSAQNISDNSSKHLAELAS</sequence>